<dbReference type="CDD" id="cd18793">
    <property type="entry name" value="SF2_C_SNF"/>
    <property type="match status" value="1"/>
</dbReference>
<dbReference type="Gene3D" id="3.40.50.10190">
    <property type="entry name" value="BRCT domain"/>
    <property type="match status" value="1"/>
</dbReference>
<dbReference type="PROSITE" id="PS50172">
    <property type="entry name" value="BRCT"/>
    <property type="match status" value="1"/>
</dbReference>
<keyword evidence="11" id="KW-1185">Reference proteome</keyword>
<dbReference type="InterPro" id="IPR043472">
    <property type="entry name" value="Macro_dom-like"/>
</dbReference>
<dbReference type="OMA" id="WQNELFR"/>
<dbReference type="InterPro" id="IPR036420">
    <property type="entry name" value="BRCT_dom_sf"/>
</dbReference>
<keyword evidence="5" id="KW-0067">ATP-binding</keyword>
<feature type="region of interest" description="Disordered" evidence="7">
    <location>
        <begin position="871"/>
        <end position="896"/>
    </location>
</feature>
<dbReference type="InterPro" id="IPR000330">
    <property type="entry name" value="SNF2_N"/>
</dbReference>
<dbReference type="SMART" id="SM00292">
    <property type="entry name" value="BRCT"/>
    <property type="match status" value="1"/>
</dbReference>
<feature type="domain" description="BRCT" evidence="8">
    <location>
        <begin position="901"/>
        <end position="991"/>
    </location>
</feature>
<dbReference type="InterPro" id="IPR031916">
    <property type="entry name" value="LIG3_BRCT"/>
</dbReference>
<feature type="region of interest" description="Disordered" evidence="7">
    <location>
        <begin position="675"/>
        <end position="698"/>
    </location>
</feature>
<evidence type="ECO:0000256" key="6">
    <source>
        <dbReference type="ARBA" id="ARBA00023242"/>
    </source>
</evidence>
<evidence type="ECO:0000313" key="11">
    <source>
        <dbReference type="Proteomes" id="UP001165740"/>
    </source>
</evidence>
<organism evidence="11 12">
    <name type="scientific">Biomphalaria glabrata</name>
    <name type="common">Bloodfluke planorb</name>
    <name type="synonym">Freshwater snail</name>
    <dbReference type="NCBI Taxonomy" id="6526"/>
    <lineage>
        <taxon>Eukaryota</taxon>
        <taxon>Metazoa</taxon>
        <taxon>Spiralia</taxon>
        <taxon>Lophotrochozoa</taxon>
        <taxon>Mollusca</taxon>
        <taxon>Gastropoda</taxon>
        <taxon>Heterobranchia</taxon>
        <taxon>Euthyneura</taxon>
        <taxon>Panpulmonata</taxon>
        <taxon>Hygrophila</taxon>
        <taxon>Lymnaeoidea</taxon>
        <taxon>Planorbidae</taxon>
        <taxon>Biomphalaria</taxon>
    </lineage>
</organism>
<comment type="subcellular location">
    <subcellularLocation>
        <location evidence="1">Nucleus</location>
    </subcellularLocation>
</comment>
<dbReference type="SUPFAM" id="SSF52540">
    <property type="entry name" value="P-loop containing nucleoside triphosphate hydrolases"/>
    <property type="match status" value="2"/>
</dbReference>
<evidence type="ECO:0000313" key="15">
    <source>
        <dbReference type="RefSeq" id="XP_055900808.1"/>
    </source>
</evidence>
<evidence type="ECO:0000313" key="12">
    <source>
        <dbReference type="RefSeq" id="XP_055900805.1"/>
    </source>
</evidence>
<dbReference type="PANTHER" id="PTHR47157">
    <property type="entry name" value="CHROMODOMAIN-HELICASE-DNA-BINDING PROTEIN 1-LIKE"/>
    <property type="match status" value="1"/>
</dbReference>
<dbReference type="SUPFAM" id="SSF52113">
    <property type="entry name" value="BRCT domain"/>
    <property type="match status" value="1"/>
</dbReference>
<dbReference type="RefSeq" id="XP_055900809.1">
    <property type="nucleotide sequence ID" value="XM_056044834.1"/>
</dbReference>
<dbReference type="InterPro" id="IPR038718">
    <property type="entry name" value="SNF2-like_sf"/>
</dbReference>
<proteinExistence type="inferred from homology"/>
<dbReference type="RefSeq" id="XP_055900805.1">
    <property type="nucleotide sequence ID" value="XM_056044830.1"/>
</dbReference>
<evidence type="ECO:0000256" key="7">
    <source>
        <dbReference type="SAM" id="MobiDB-lite"/>
    </source>
</evidence>
<dbReference type="Gene3D" id="3.40.50.10810">
    <property type="entry name" value="Tandem AAA-ATPase domain"/>
    <property type="match status" value="1"/>
</dbReference>
<dbReference type="SMART" id="SM00490">
    <property type="entry name" value="HELICc"/>
    <property type="match status" value="1"/>
</dbReference>
<reference evidence="12 13" key="1">
    <citation type="submission" date="2025-04" db="UniProtKB">
        <authorList>
            <consortium name="RefSeq"/>
        </authorList>
    </citation>
    <scope>IDENTIFICATION</scope>
</reference>
<evidence type="ECO:0000259" key="10">
    <source>
        <dbReference type="PROSITE" id="PS51194"/>
    </source>
</evidence>
<dbReference type="RefSeq" id="XP_055900808.1">
    <property type="nucleotide sequence ID" value="XM_056044833.1"/>
</dbReference>
<evidence type="ECO:0000313" key="17">
    <source>
        <dbReference type="RefSeq" id="XP_055900810.1"/>
    </source>
</evidence>
<feature type="domain" description="Helicase ATP-binding" evidence="9">
    <location>
        <begin position="38"/>
        <end position="205"/>
    </location>
</feature>
<feature type="compositionally biased region" description="Basic and acidic residues" evidence="7">
    <location>
        <begin position="675"/>
        <end position="685"/>
    </location>
</feature>
<evidence type="ECO:0000256" key="2">
    <source>
        <dbReference type="ARBA" id="ARBA00007025"/>
    </source>
</evidence>
<dbReference type="Pfam" id="PF16759">
    <property type="entry name" value="LIG3_BRCT"/>
    <property type="match status" value="1"/>
</dbReference>
<accession>A0A9W3BML0</accession>
<evidence type="ECO:0000256" key="1">
    <source>
        <dbReference type="ARBA" id="ARBA00004123"/>
    </source>
</evidence>
<dbReference type="PROSITE" id="PS51194">
    <property type="entry name" value="HELICASE_CTER"/>
    <property type="match status" value="1"/>
</dbReference>
<evidence type="ECO:0000256" key="4">
    <source>
        <dbReference type="ARBA" id="ARBA00022801"/>
    </source>
</evidence>
<evidence type="ECO:0000259" key="8">
    <source>
        <dbReference type="PROSITE" id="PS50172"/>
    </source>
</evidence>
<feature type="domain" description="Helicase C-terminal" evidence="10">
    <location>
        <begin position="331"/>
        <end position="515"/>
    </location>
</feature>
<dbReference type="RefSeq" id="XP_055900807.1">
    <property type="nucleotide sequence ID" value="XM_056044832.1"/>
</dbReference>
<dbReference type="PROSITE" id="PS51192">
    <property type="entry name" value="HELICASE_ATP_BIND_1"/>
    <property type="match status" value="1"/>
</dbReference>
<dbReference type="Pfam" id="PF00176">
    <property type="entry name" value="SNF2-rel_dom"/>
    <property type="match status" value="1"/>
</dbReference>
<name>A0A9W3BML0_BIOGL</name>
<dbReference type="SUPFAM" id="SSF52949">
    <property type="entry name" value="Macro domain-like"/>
    <property type="match status" value="1"/>
</dbReference>
<dbReference type="Gene3D" id="3.40.50.300">
    <property type="entry name" value="P-loop containing nucleotide triphosphate hydrolases"/>
    <property type="match status" value="1"/>
</dbReference>
<dbReference type="GO" id="GO:0006281">
    <property type="term" value="P:DNA repair"/>
    <property type="evidence" value="ECO:0007669"/>
    <property type="project" value="InterPro"/>
</dbReference>
<evidence type="ECO:0000256" key="5">
    <source>
        <dbReference type="ARBA" id="ARBA00022840"/>
    </source>
</evidence>
<dbReference type="AlphaFoldDB" id="A0A9W3BML0"/>
<dbReference type="PANTHER" id="PTHR47157:SF1">
    <property type="entry name" value="CHROMODOMAIN-HELICASE-DNA-BINDING PROTEIN 1-LIKE"/>
    <property type="match status" value="1"/>
</dbReference>
<dbReference type="RefSeq" id="XP_055900810.1">
    <property type="nucleotide sequence ID" value="XM_056044835.1"/>
</dbReference>
<dbReference type="Gene3D" id="3.40.220.10">
    <property type="entry name" value="Leucine Aminopeptidase, subunit E, domain 1"/>
    <property type="match status" value="1"/>
</dbReference>
<dbReference type="GeneID" id="106060940"/>
<dbReference type="InterPro" id="IPR001357">
    <property type="entry name" value="BRCT_dom"/>
</dbReference>
<evidence type="ECO:0000313" key="16">
    <source>
        <dbReference type="RefSeq" id="XP_055900809.1"/>
    </source>
</evidence>
<dbReference type="GO" id="GO:0005524">
    <property type="term" value="F:ATP binding"/>
    <property type="evidence" value="ECO:0007669"/>
    <property type="project" value="UniProtKB-KW"/>
</dbReference>
<dbReference type="InterPro" id="IPR031053">
    <property type="entry name" value="ALC1"/>
</dbReference>
<sequence length="994" mass="112823">MEEVLNSAILTNEELQKFNWNTELNLRPYQLKGASWLLSCYDAGRGCILSDEMGLGKTCQVIAMLTVIKGKKNKNLPYLVVCPRSVLENWKQEFQRFSPTLKILTYVGNKEDRHKIAEEVKAASNLSFDLLLTTYELCLKDTTFLQSLAWDVLIVDEGHRLKNSESLLHQTLQEWDIKVHILLTGTPVQNNLQELYSLLNFVDSSKFKLSGSETFVEKFSSKTQDVKELHQLLAPYLLRRTKDMVLPDLPEKSDIILYHGLSSLQKKLYKAILVKDIDVFESTSKSSQTPLKNILMQLRKCAVHPYLFDNVEQEPFVLGEHLVESSYKLMLLDRLMAFLKAGGHKVLIFSQMTRVLDILQDYLGYRDYSYERLDGSVRGEERFLAVQNFNANEDTFAFLLSTKAGGQGLNLTAADTVIFVDSDFNPQNDLQAAARAHRIGQDRPVKVIRLIGRNTVEEIILSRAEAKLKLTEKVIKNGAFAAKSEDTTLSHNAEELQEILKFGLDNLNIEDKYDETIDFEAILGHSHNGSWVVPVKKESEADDKKSETKESETTAQSMYVFEGTDYSKVPSAADIKAFEQLLLEAEKQILETEEELGTKARDGAPSVSRSRNKKVLTPEEQEELRKKRQEQAEMMLQRAKEELLKKELAKIKKKESLWQANGYSSLNIELKVPDDRDVNKDKRPDNEDDDEKEENQRLSIHYVSGDVTDPVDTETKDNIIVMCADDSGKWGKGGLFSALSARSNQPKKEYELAGEMKDLELGNCHLIPLEDDGESKEHGNDLLALIIAQKRSKASKKLSGVKLSALETGLQKVCQVAKERDASVHLPRIGYDTPEFNWYGTERLIQKHLASKGIPTFIYYFPRHKAAKRKHTNNAPKVLMDSDAESSEETSPKKQKEIKSSLPNLFSCIAVYFHNVDEDLKKKMTRYILAYDGDVEKSMNISTTHLITNPDTNKLQLNDVVKHFQCRIVSPAWLMDSVSKGKVLPTEDYLISLT</sequence>
<dbReference type="GO" id="GO:0016787">
    <property type="term" value="F:hydrolase activity"/>
    <property type="evidence" value="ECO:0007669"/>
    <property type="project" value="UniProtKB-KW"/>
</dbReference>
<comment type="similarity">
    <text evidence="2">Belongs to the SNF2/RAD54 helicase family.</text>
</comment>
<evidence type="ECO:0000313" key="14">
    <source>
        <dbReference type="RefSeq" id="XP_055900807.1"/>
    </source>
</evidence>
<dbReference type="InterPro" id="IPR014001">
    <property type="entry name" value="Helicase_ATP-bd"/>
</dbReference>
<dbReference type="OrthoDB" id="448448at2759"/>
<dbReference type="SMART" id="SM00487">
    <property type="entry name" value="DEXDc"/>
    <property type="match status" value="1"/>
</dbReference>
<keyword evidence="4" id="KW-0378">Hydrolase</keyword>
<dbReference type="GO" id="GO:0003678">
    <property type="term" value="F:DNA helicase activity"/>
    <property type="evidence" value="ECO:0007669"/>
    <property type="project" value="InterPro"/>
</dbReference>
<keyword evidence="3" id="KW-0547">Nucleotide-binding</keyword>
<feature type="region of interest" description="Disordered" evidence="7">
    <location>
        <begin position="594"/>
        <end position="627"/>
    </location>
</feature>
<dbReference type="GO" id="GO:0006338">
    <property type="term" value="P:chromatin remodeling"/>
    <property type="evidence" value="ECO:0007669"/>
    <property type="project" value="InterPro"/>
</dbReference>
<dbReference type="GO" id="GO:0005634">
    <property type="term" value="C:nucleus"/>
    <property type="evidence" value="ECO:0007669"/>
    <property type="project" value="UniProtKB-SubCell"/>
</dbReference>
<evidence type="ECO:0000259" key="9">
    <source>
        <dbReference type="PROSITE" id="PS51192"/>
    </source>
</evidence>
<evidence type="ECO:0000313" key="13">
    <source>
        <dbReference type="RefSeq" id="XP_055900806.1"/>
    </source>
</evidence>
<evidence type="ECO:0000256" key="3">
    <source>
        <dbReference type="ARBA" id="ARBA00022741"/>
    </source>
</evidence>
<dbReference type="Pfam" id="PF00271">
    <property type="entry name" value="Helicase_C"/>
    <property type="match status" value="1"/>
</dbReference>
<dbReference type="InterPro" id="IPR001650">
    <property type="entry name" value="Helicase_C-like"/>
</dbReference>
<dbReference type="CDD" id="cd03331">
    <property type="entry name" value="Macro_Poa1p-like_SNF2"/>
    <property type="match status" value="1"/>
</dbReference>
<dbReference type="InterPro" id="IPR049730">
    <property type="entry name" value="SNF2/RAD54-like_C"/>
</dbReference>
<keyword evidence="6" id="KW-0539">Nucleus</keyword>
<dbReference type="Proteomes" id="UP001165740">
    <property type="component" value="Chromosome 10"/>
</dbReference>
<gene>
    <name evidence="12 13 14 15 16 17" type="primary">LOC106060940</name>
</gene>
<dbReference type="RefSeq" id="XP_055900806.1">
    <property type="nucleotide sequence ID" value="XM_056044831.1"/>
</dbReference>
<protein>
    <submittedName>
        <fullName evidence="12 13">Chromodomain-helicase-DNA-binding protein 1-like isoform X1</fullName>
    </submittedName>
</protein>
<dbReference type="InterPro" id="IPR027417">
    <property type="entry name" value="P-loop_NTPase"/>
</dbReference>